<dbReference type="InterPro" id="IPR003615">
    <property type="entry name" value="HNH_nuc"/>
</dbReference>
<dbReference type="CDD" id="cd00085">
    <property type="entry name" value="HNHc"/>
    <property type="match status" value="1"/>
</dbReference>
<evidence type="ECO:0000313" key="3">
    <source>
        <dbReference type="Proteomes" id="UP000192472"/>
    </source>
</evidence>
<dbReference type="OrthoDB" id="8440659at2"/>
<dbReference type="Gene3D" id="1.10.30.50">
    <property type="match status" value="1"/>
</dbReference>
<dbReference type="Pfam" id="PF01844">
    <property type="entry name" value="HNH"/>
    <property type="match status" value="1"/>
</dbReference>
<evidence type="ECO:0000259" key="1">
    <source>
        <dbReference type="SMART" id="SM00507"/>
    </source>
</evidence>
<keyword evidence="3" id="KW-1185">Reference proteome</keyword>
<reference evidence="2 3" key="1">
    <citation type="submission" date="2017-04" db="EMBL/GenBank/DDBJ databases">
        <authorList>
            <person name="Afonso C.L."/>
            <person name="Miller P.J."/>
            <person name="Scott M.A."/>
            <person name="Spackman E."/>
            <person name="Goraichik I."/>
            <person name="Dimitrov K.M."/>
            <person name="Suarez D.L."/>
            <person name="Swayne D.E."/>
        </authorList>
    </citation>
    <scope>NUCLEOTIDE SEQUENCE [LARGE SCALE GENOMIC DNA]</scope>
    <source>
        <strain evidence="2 3">DSM 26133</strain>
    </source>
</reference>
<dbReference type="RefSeq" id="WP_084371401.1">
    <property type="nucleotide sequence ID" value="NZ_FWYF01000001.1"/>
</dbReference>
<gene>
    <name evidence="2" type="ORF">SAMN04488029_1106</name>
</gene>
<dbReference type="GO" id="GO:0008270">
    <property type="term" value="F:zinc ion binding"/>
    <property type="evidence" value="ECO:0007669"/>
    <property type="project" value="InterPro"/>
</dbReference>
<keyword evidence="2" id="KW-0255">Endonuclease</keyword>
<dbReference type="EMBL" id="FWYF01000001">
    <property type="protein sequence ID" value="SMD32755.1"/>
    <property type="molecule type" value="Genomic_DNA"/>
</dbReference>
<dbReference type="GO" id="GO:0003676">
    <property type="term" value="F:nucleic acid binding"/>
    <property type="evidence" value="ECO:0007669"/>
    <property type="project" value="InterPro"/>
</dbReference>
<dbReference type="STRING" id="692418.SAMN04488029_1106"/>
<dbReference type="AlphaFoldDB" id="A0A1W2G7U9"/>
<proteinExistence type="predicted"/>
<dbReference type="InterPro" id="IPR002711">
    <property type="entry name" value="HNH"/>
</dbReference>
<name>A0A1W2G7U9_REIFA</name>
<protein>
    <submittedName>
        <fullName evidence="2">HNH endonuclease</fullName>
    </submittedName>
</protein>
<feature type="domain" description="HNH nuclease" evidence="1">
    <location>
        <begin position="12"/>
        <end position="63"/>
    </location>
</feature>
<dbReference type="GO" id="GO:0004519">
    <property type="term" value="F:endonuclease activity"/>
    <property type="evidence" value="ECO:0007669"/>
    <property type="project" value="UniProtKB-KW"/>
</dbReference>
<dbReference type="SMART" id="SM00507">
    <property type="entry name" value="HNHc"/>
    <property type="match status" value="1"/>
</dbReference>
<evidence type="ECO:0000313" key="2">
    <source>
        <dbReference type="EMBL" id="SMD32755.1"/>
    </source>
</evidence>
<accession>A0A1W2G7U9</accession>
<keyword evidence="2" id="KW-0378">Hydrolase</keyword>
<sequence length="251" mass="28434">MAKQRKSIPQLLKKRSILQKEIESKCPICDSSDVEHFQIHHIDENPSNNNISNLLLICPTCHSKITKGDLDRIYIEQLKYQVLNAKLKLISVEPSKICSWTKDSNLKTAFWLDDLHDDKSFNPILTFTIKNCGNSSELLEGVSLSANHLPSGLSGIPRAYELKSIGRYPIELPRPDENSTAKFENQIVIPANDFCKIELEVINKFQGNASPITTRKALRFTFNSNELNFEIPVIYLNCNSEDPTYAIVLLS</sequence>
<dbReference type="Proteomes" id="UP000192472">
    <property type="component" value="Unassembled WGS sequence"/>
</dbReference>
<organism evidence="2 3">
    <name type="scientific">Reichenbachiella faecimaris</name>
    <dbReference type="NCBI Taxonomy" id="692418"/>
    <lineage>
        <taxon>Bacteria</taxon>
        <taxon>Pseudomonadati</taxon>
        <taxon>Bacteroidota</taxon>
        <taxon>Cytophagia</taxon>
        <taxon>Cytophagales</taxon>
        <taxon>Reichenbachiellaceae</taxon>
        <taxon>Reichenbachiella</taxon>
    </lineage>
</organism>
<keyword evidence="2" id="KW-0540">Nuclease</keyword>